<organism evidence="2 3">
    <name type="scientific">Nonomuraea wenchangensis</name>
    <dbReference type="NCBI Taxonomy" id="568860"/>
    <lineage>
        <taxon>Bacteria</taxon>
        <taxon>Bacillati</taxon>
        <taxon>Actinomycetota</taxon>
        <taxon>Actinomycetes</taxon>
        <taxon>Streptosporangiales</taxon>
        <taxon>Streptosporangiaceae</taxon>
        <taxon>Nonomuraea</taxon>
    </lineage>
</organism>
<reference evidence="2 3" key="1">
    <citation type="submission" date="2016-10" db="EMBL/GenBank/DDBJ databases">
        <authorList>
            <person name="de Groot N.N."/>
        </authorList>
    </citation>
    <scope>NUCLEOTIDE SEQUENCE [LARGE SCALE GENOMIC DNA]</scope>
    <source>
        <strain evidence="2 3">CGMCC 4.5598</strain>
    </source>
</reference>
<dbReference type="GO" id="GO:0008410">
    <property type="term" value="F:CoA-transferase activity"/>
    <property type="evidence" value="ECO:0007669"/>
    <property type="project" value="TreeGrafter"/>
</dbReference>
<dbReference type="Proteomes" id="UP000199361">
    <property type="component" value="Unassembled WGS sequence"/>
</dbReference>
<dbReference type="AlphaFoldDB" id="A0A1I0KFE2"/>
<keyword evidence="1 2" id="KW-0808">Transferase</keyword>
<accession>A0A1I0KFE2</accession>
<dbReference type="InterPro" id="IPR003673">
    <property type="entry name" value="CoA-Trfase_fam_III"/>
</dbReference>
<evidence type="ECO:0000313" key="2">
    <source>
        <dbReference type="EMBL" id="SEU22492.1"/>
    </source>
</evidence>
<dbReference type="RefSeq" id="WP_091085258.1">
    <property type="nucleotide sequence ID" value="NZ_FOHX01000007.1"/>
</dbReference>
<proteinExistence type="predicted"/>
<gene>
    <name evidence="2" type="ORF">SAMN05421811_107498</name>
</gene>
<evidence type="ECO:0000313" key="3">
    <source>
        <dbReference type="Proteomes" id="UP000199361"/>
    </source>
</evidence>
<dbReference type="InterPro" id="IPR023606">
    <property type="entry name" value="CoA-Trfase_III_dom_1_sf"/>
</dbReference>
<dbReference type="SUPFAM" id="SSF89796">
    <property type="entry name" value="CoA-transferase family III (CaiB/BaiF)"/>
    <property type="match status" value="1"/>
</dbReference>
<dbReference type="Gene3D" id="3.40.50.10540">
    <property type="entry name" value="Crotonobetainyl-coa:carnitine coa-transferase, domain 1"/>
    <property type="match status" value="1"/>
</dbReference>
<dbReference type="PANTHER" id="PTHR48207:SF3">
    <property type="entry name" value="SUCCINATE--HYDROXYMETHYLGLUTARATE COA-TRANSFERASE"/>
    <property type="match status" value="1"/>
</dbReference>
<evidence type="ECO:0000256" key="1">
    <source>
        <dbReference type="ARBA" id="ARBA00022679"/>
    </source>
</evidence>
<dbReference type="Pfam" id="PF02515">
    <property type="entry name" value="CoA_transf_3"/>
    <property type="match status" value="1"/>
</dbReference>
<dbReference type="Gene3D" id="3.30.1540.10">
    <property type="entry name" value="formyl-coa transferase, domain 3"/>
    <property type="match status" value="1"/>
</dbReference>
<protein>
    <submittedName>
        <fullName evidence="2">Benzylsuccinate CoA-transferase BbsF subunit</fullName>
    </submittedName>
</protein>
<dbReference type="EMBL" id="FOHX01000007">
    <property type="protein sequence ID" value="SEU22492.1"/>
    <property type="molecule type" value="Genomic_DNA"/>
</dbReference>
<dbReference type="STRING" id="568860.SAMN05421811_107498"/>
<dbReference type="OrthoDB" id="4251672at2"/>
<dbReference type="InterPro" id="IPR044855">
    <property type="entry name" value="CoA-Trfase_III_dom3_sf"/>
</dbReference>
<name>A0A1I0KFE2_9ACTN</name>
<dbReference type="InterPro" id="IPR050483">
    <property type="entry name" value="CoA-transferase_III_domain"/>
</dbReference>
<keyword evidence="3" id="KW-1185">Reference proteome</keyword>
<dbReference type="PANTHER" id="PTHR48207">
    <property type="entry name" value="SUCCINATE--HYDROXYMETHYLGLUTARATE COA-TRANSFERASE"/>
    <property type="match status" value="1"/>
</dbReference>
<sequence length="409" mass="43970">MGGPLDGVNVWDASWVGVGPLTARYLAEYGATVVRTESTRSVDVLRKAPPFKDGVPGLNRSQFFADYNASKLGLGVDLSTDGGRRVAARLTAWADVVVEAFTPGVMDRLGLGYDRLRAVNPSLIMLSTSMNGQTGPRRGFAGFGTVLAAMSGYCELTGWPDRDPGSPYGAYTDFIGQRFAAVAVLAALEHRDRTGEGQHIDLSQMETGLMFLAPELVDHQLTGHVATRDGNRDRAAAPHGVFPCLPEGGRERWVAIAVTGDDQWTALRRALGEPAWAADPRLATLSGRKEQEDRLERALAAWTSARTVAEVVGTLQPEVPAGPVHDARGLQSDPQVAHRGYFRPQRHPVMGMMPYEGAQAELSLTPYRVTKAAPLLGEDNERVLTELLGFTADEVAALAAEGAVEQVLD</sequence>